<keyword evidence="12 14" id="KW-0408">Iron</keyword>
<keyword evidence="4 14" id="KW-0813">Transport</keyword>
<dbReference type="NCBIfam" id="TIGR02162">
    <property type="entry name" value="torC"/>
    <property type="match status" value="1"/>
</dbReference>
<dbReference type="PANTHER" id="PTHR30333:SF1">
    <property type="entry name" value="CYTOCHROME C-TYPE PROTEIN NAPC"/>
    <property type="match status" value="1"/>
</dbReference>
<dbReference type="Gene3D" id="1.10.3820.10">
    <property type="entry name" value="Di-heme elbow motif domain"/>
    <property type="match status" value="1"/>
</dbReference>
<evidence type="ECO:0000256" key="16">
    <source>
        <dbReference type="PIRSR" id="PIRSR000014-2"/>
    </source>
</evidence>
<evidence type="ECO:0000256" key="7">
    <source>
        <dbReference type="ARBA" id="ARBA00022617"/>
    </source>
</evidence>
<sequence length="394" mass="44044">MVTFIKKLWLTFWRPATKISLGVLTLGGFVAGVVFWGGFNTALEVTNTEKFCISCHSMRDTVYPELQGTIHWENNAGVRATCPDCHVPHNWTDKIARKMQASKEVFGAIVGTIDTPEKFEAKRLELAQHEWKRFAANKSLECKSCHSYDSMKWDEMSPRAQVQMKQAAAKDQSCIDCHKGIAHHLPSNMDSSGGMISELAAVAQNTDYENGNTYYSMQFIPMFEDEAKTQDGGSLEPASGVKVVAVKDDMLQIEISGWRKEKGFGRVINQDFGMNIPTAALSKKAAQNKNIVKGTTEKEDDITGLKWQQVTATLWVEKAKFVSNVNDIWSVAQSAYKTNCSVCHTQPAENHFDANTWPGMFNGMLAFVNFDTDSEAIVLKYLQNHSSDFAKDKH</sequence>
<comment type="similarity">
    <text evidence="2 14">Belongs to the TorC/TorY family.</text>
</comment>
<keyword evidence="11 17" id="KW-1133">Transmembrane helix</keyword>
<protein>
    <recommendedName>
        <fullName evidence="14">Cytochrome c-type protein</fullName>
    </recommendedName>
</protein>
<evidence type="ECO:0000313" key="19">
    <source>
        <dbReference type="EMBL" id="PLC59535.1"/>
    </source>
</evidence>
<dbReference type="InterPro" id="IPR038266">
    <property type="entry name" value="NapC/NirT_cytc_sf"/>
</dbReference>
<evidence type="ECO:0000256" key="2">
    <source>
        <dbReference type="ARBA" id="ARBA00006417"/>
    </source>
</evidence>
<dbReference type="PANTHER" id="PTHR30333">
    <property type="entry name" value="CYTOCHROME C-TYPE PROTEIN"/>
    <property type="match status" value="1"/>
</dbReference>
<dbReference type="FunFam" id="1.10.3820.10:FF:000001">
    <property type="entry name" value="Cytochrome c-type protein"/>
    <property type="match status" value="1"/>
</dbReference>
<dbReference type="AlphaFoldDB" id="A0A2N4UX16"/>
<evidence type="ECO:0000256" key="15">
    <source>
        <dbReference type="PIRSR" id="PIRSR000014-1"/>
    </source>
</evidence>
<evidence type="ECO:0000313" key="20">
    <source>
        <dbReference type="Proteomes" id="UP000234420"/>
    </source>
</evidence>
<keyword evidence="9 14" id="KW-0479">Metal-binding</keyword>
<comment type="similarity">
    <text evidence="3">Belongs to the NapC/NirT/NrfH family.</text>
</comment>
<dbReference type="InterPro" id="IPR005126">
    <property type="entry name" value="NapC/NirT_cyt_c_N"/>
</dbReference>
<dbReference type="InterPro" id="IPR036280">
    <property type="entry name" value="Multihaem_cyt_sf"/>
</dbReference>
<evidence type="ECO:0000256" key="17">
    <source>
        <dbReference type="SAM" id="Phobius"/>
    </source>
</evidence>
<feature type="binding site" description="covalent" evidence="15">
    <location>
        <position position="177"/>
    </location>
    <ligand>
        <name>heme</name>
        <dbReference type="ChEBI" id="CHEBI:30413"/>
        <label>4</label>
    </ligand>
</feature>
<evidence type="ECO:0000259" key="18">
    <source>
        <dbReference type="Pfam" id="PF03264"/>
    </source>
</evidence>
<comment type="subcellular location">
    <subcellularLocation>
        <location evidence="1">Cell inner membrane</location>
        <topology evidence="1">Single-pass type II membrane protein</topology>
    </subcellularLocation>
</comment>
<dbReference type="GO" id="GO:0005506">
    <property type="term" value="F:iron ion binding"/>
    <property type="evidence" value="ECO:0007669"/>
    <property type="project" value="UniProtKB-UniRule"/>
</dbReference>
<evidence type="ECO:0000256" key="14">
    <source>
        <dbReference type="PIRNR" id="PIRNR000014"/>
    </source>
</evidence>
<keyword evidence="5 14" id="KW-1003">Cell membrane</keyword>
<organism evidence="19 20">
    <name type="scientific">Photobacterium carnosum</name>
    <dbReference type="NCBI Taxonomy" id="2023717"/>
    <lineage>
        <taxon>Bacteria</taxon>
        <taxon>Pseudomonadati</taxon>
        <taxon>Pseudomonadota</taxon>
        <taxon>Gammaproteobacteria</taxon>
        <taxon>Vibrionales</taxon>
        <taxon>Vibrionaceae</taxon>
        <taxon>Photobacterium</taxon>
    </lineage>
</organism>
<feature type="binding site" description="axial binding residue" evidence="16">
    <location>
        <position position="56"/>
    </location>
    <ligand>
        <name>heme</name>
        <dbReference type="ChEBI" id="CHEBI:30413"/>
        <label>1</label>
    </ligand>
    <ligandPart>
        <name>Fe</name>
        <dbReference type="ChEBI" id="CHEBI:18248"/>
    </ligandPart>
</feature>
<dbReference type="GO" id="GO:0009276">
    <property type="term" value="C:Gram-negative-bacterium-type cell wall"/>
    <property type="evidence" value="ECO:0007669"/>
    <property type="project" value="UniProtKB-UniRule"/>
</dbReference>
<dbReference type="GO" id="GO:0009061">
    <property type="term" value="P:anaerobic respiration"/>
    <property type="evidence" value="ECO:0007669"/>
    <property type="project" value="TreeGrafter"/>
</dbReference>
<evidence type="ECO:0000256" key="10">
    <source>
        <dbReference type="ARBA" id="ARBA00022982"/>
    </source>
</evidence>
<evidence type="ECO:0000256" key="9">
    <source>
        <dbReference type="ARBA" id="ARBA00022723"/>
    </source>
</evidence>
<feature type="binding site" description="covalent" evidence="15">
    <location>
        <position position="55"/>
    </location>
    <ligand>
        <name>heme</name>
        <dbReference type="ChEBI" id="CHEBI:30413"/>
        <label>1</label>
    </ligand>
</feature>
<feature type="binding site" description="covalent" evidence="15">
    <location>
        <position position="174"/>
    </location>
    <ligand>
        <name>heme</name>
        <dbReference type="ChEBI" id="CHEBI:30413"/>
        <label>4</label>
    </ligand>
</feature>
<evidence type="ECO:0000256" key="11">
    <source>
        <dbReference type="ARBA" id="ARBA00022989"/>
    </source>
</evidence>
<feature type="binding site" description="covalent" evidence="15">
    <location>
        <position position="52"/>
    </location>
    <ligand>
        <name>heme</name>
        <dbReference type="ChEBI" id="CHEBI:30413"/>
        <label>1</label>
    </ligand>
</feature>
<dbReference type="Proteomes" id="UP000234420">
    <property type="component" value="Unassembled WGS sequence"/>
</dbReference>
<feature type="binding site" description="covalent" evidence="15">
    <location>
        <position position="142"/>
    </location>
    <ligand>
        <name>heme</name>
        <dbReference type="ChEBI" id="CHEBI:30413"/>
        <label>3</label>
    </ligand>
</feature>
<comment type="PTM">
    <text evidence="15">Binds 5 heme groups per subunit.</text>
</comment>
<keyword evidence="20" id="KW-1185">Reference proteome</keyword>
<feature type="binding site" description="axial binding residue" evidence="16">
    <location>
        <position position="86"/>
    </location>
    <ligand>
        <name>heme</name>
        <dbReference type="ChEBI" id="CHEBI:30413"/>
        <label>2</label>
    </ligand>
    <ligandPart>
        <name>Fe</name>
        <dbReference type="ChEBI" id="CHEBI:18248"/>
    </ligandPart>
</feature>
<evidence type="ECO:0000256" key="13">
    <source>
        <dbReference type="ARBA" id="ARBA00023136"/>
    </source>
</evidence>
<dbReference type="GO" id="GO:0020037">
    <property type="term" value="F:heme binding"/>
    <property type="evidence" value="ECO:0007669"/>
    <property type="project" value="UniProtKB-UniRule"/>
</dbReference>
<feature type="binding site" description="covalent" evidence="15">
    <location>
        <position position="82"/>
    </location>
    <ligand>
        <name>heme</name>
        <dbReference type="ChEBI" id="CHEBI:30413"/>
        <label>2</label>
    </ligand>
</feature>
<evidence type="ECO:0000256" key="4">
    <source>
        <dbReference type="ARBA" id="ARBA00022448"/>
    </source>
</evidence>
<keyword evidence="10 14" id="KW-0249">Electron transport</keyword>
<evidence type="ECO:0000256" key="3">
    <source>
        <dbReference type="ARBA" id="ARBA00007395"/>
    </source>
</evidence>
<feature type="domain" description="NapC/NirT cytochrome c N-terminal" evidence="18">
    <location>
        <begin position="15"/>
        <end position="187"/>
    </location>
</feature>
<dbReference type="Pfam" id="PF03264">
    <property type="entry name" value="Cytochrom_NNT"/>
    <property type="match status" value="1"/>
</dbReference>
<feature type="transmembrane region" description="Helical" evidence="17">
    <location>
        <begin position="21"/>
        <end position="39"/>
    </location>
</feature>
<evidence type="ECO:0000256" key="12">
    <source>
        <dbReference type="ARBA" id="ARBA00023004"/>
    </source>
</evidence>
<feature type="binding site" description="covalent" evidence="15">
    <location>
        <position position="340"/>
    </location>
    <ligand>
        <name>heme</name>
        <dbReference type="ChEBI" id="CHEBI:30413"/>
        <label>5</label>
    </ligand>
</feature>
<evidence type="ECO:0000256" key="6">
    <source>
        <dbReference type="ARBA" id="ARBA00022519"/>
    </source>
</evidence>
<proteinExistence type="inferred from homology"/>
<dbReference type="InterPro" id="IPR009154">
    <property type="entry name" value="Membr-bd_4haem_cyt_TorC"/>
</dbReference>
<keyword evidence="13 14" id="KW-0472">Membrane</keyword>
<gene>
    <name evidence="19" type="primary">torC</name>
    <name evidence="19" type="ORF">CIK00_00585</name>
</gene>
<evidence type="ECO:0000256" key="5">
    <source>
        <dbReference type="ARBA" id="ARBA00022475"/>
    </source>
</evidence>
<dbReference type="SUPFAM" id="SSF48695">
    <property type="entry name" value="Multiheme cytochromes"/>
    <property type="match status" value="1"/>
</dbReference>
<evidence type="ECO:0000256" key="8">
    <source>
        <dbReference type="ARBA" id="ARBA00022692"/>
    </source>
</evidence>
<feature type="binding site" description="axial binding residue" evidence="16">
    <location>
        <position position="344"/>
    </location>
    <ligand>
        <name>heme</name>
        <dbReference type="ChEBI" id="CHEBI:30413"/>
        <label>5</label>
    </ligand>
    <ligandPart>
        <name>Fe</name>
        <dbReference type="ChEBI" id="CHEBI:18248"/>
    </ligandPart>
</feature>
<dbReference type="GO" id="GO:0009055">
    <property type="term" value="F:electron transfer activity"/>
    <property type="evidence" value="ECO:0007669"/>
    <property type="project" value="UniProtKB-UniRule"/>
</dbReference>
<keyword evidence="6 14" id="KW-0997">Cell inner membrane</keyword>
<name>A0A2N4UX16_9GAMM</name>
<dbReference type="InterPro" id="IPR051174">
    <property type="entry name" value="Cytochrome_c-type_ET"/>
</dbReference>
<accession>A0A2N4UX16</accession>
<evidence type="ECO:0000256" key="1">
    <source>
        <dbReference type="ARBA" id="ARBA00004249"/>
    </source>
</evidence>
<reference evidence="19 20" key="1">
    <citation type="journal article" date="2018" name="Syst. Appl. Microbiol.">
        <title>Photobacterium carnosum sp. nov., isolated from spoiled modified atmosphere packaged poultry meat.</title>
        <authorList>
            <person name="Hilgarth M."/>
            <person name="Fuertes S."/>
            <person name="Ehrmann M."/>
            <person name="Vogel R.F."/>
        </authorList>
    </citation>
    <scope>NUCLEOTIDE SEQUENCE [LARGE SCALE GENOMIC DNA]</scope>
    <source>
        <strain evidence="19 20">TMW 2.2021</strain>
    </source>
</reference>
<dbReference type="EMBL" id="NPIB01000001">
    <property type="protein sequence ID" value="PLC59535.1"/>
    <property type="molecule type" value="Genomic_DNA"/>
</dbReference>
<dbReference type="GO" id="GO:0005886">
    <property type="term" value="C:plasma membrane"/>
    <property type="evidence" value="ECO:0007669"/>
    <property type="project" value="UniProtKB-SubCell"/>
</dbReference>
<keyword evidence="8 17" id="KW-0812">Transmembrane</keyword>
<dbReference type="RefSeq" id="WP_101766990.1">
    <property type="nucleotide sequence ID" value="NZ_BPPU01000001.1"/>
</dbReference>
<keyword evidence="7 14" id="KW-0349">Heme</keyword>
<dbReference type="PIRSF" id="PIRSF000014">
    <property type="entry name" value="4_hem_cytch_TorC"/>
    <property type="match status" value="1"/>
</dbReference>
<feature type="binding site" description="covalent" evidence="15">
    <location>
        <position position="85"/>
    </location>
    <ligand>
        <name>heme</name>
        <dbReference type="ChEBI" id="CHEBI:30413"/>
        <label>2</label>
    </ligand>
</feature>
<feature type="binding site" description="axial binding residue" evidence="16">
    <location>
        <position position="178"/>
    </location>
    <ligand>
        <name>heme</name>
        <dbReference type="ChEBI" id="CHEBI:30413"/>
        <label>4</label>
    </ligand>
    <ligandPart>
        <name>Fe</name>
        <dbReference type="ChEBI" id="CHEBI:18248"/>
    </ligandPart>
</feature>
<feature type="binding site" description="covalent" evidence="15">
    <location>
        <position position="343"/>
    </location>
    <ligand>
        <name>heme</name>
        <dbReference type="ChEBI" id="CHEBI:30413"/>
        <label>5</label>
    </ligand>
</feature>
<comment type="caution">
    <text evidence="19">The sequence shown here is derived from an EMBL/GenBank/DDBJ whole genome shotgun (WGS) entry which is preliminary data.</text>
</comment>
<feature type="binding site" description="axial binding residue" evidence="16">
    <location>
        <position position="146"/>
    </location>
    <ligand>
        <name>heme</name>
        <dbReference type="ChEBI" id="CHEBI:30413"/>
        <label>3</label>
    </ligand>
    <ligandPart>
        <name>Fe</name>
        <dbReference type="ChEBI" id="CHEBI:18248"/>
    </ligandPart>
</feature>
<feature type="binding site" description="covalent" evidence="15">
    <location>
        <position position="145"/>
    </location>
    <ligand>
        <name>heme</name>
        <dbReference type="ChEBI" id="CHEBI:30413"/>
        <label>3</label>
    </ligand>
</feature>